<organism evidence="2 3">
    <name type="scientific">Pseudomonas phytophila</name>
    <dbReference type="NCBI Taxonomy" id="2867264"/>
    <lineage>
        <taxon>Bacteria</taxon>
        <taxon>Pseudomonadati</taxon>
        <taxon>Pseudomonadota</taxon>
        <taxon>Gammaproteobacteria</taxon>
        <taxon>Pseudomonadales</taxon>
        <taxon>Pseudomonadaceae</taxon>
        <taxon>Pseudomonas</taxon>
    </lineage>
</organism>
<dbReference type="EMBL" id="CP081201">
    <property type="protein sequence ID" value="UXZ97083.1"/>
    <property type="molecule type" value="Genomic_DNA"/>
</dbReference>
<evidence type="ECO:0000313" key="3">
    <source>
        <dbReference type="Proteomes" id="UP001063228"/>
    </source>
</evidence>
<name>A0ABY6FHG8_9PSED</name>
<sequence length="1035" mass="117557">MTTQSASPAASNAAYPPDLRTVAEQEFLRLLKRDHPGVSIDINHTWLTSYMLKSLTIPPFTQLPVQGHPTIERSLRQFRYSEPVRATLLDHALGRKSFDLSAHAGFYKAADTVAEADEIAHLECQHILDLYKHFNIAFEPAYRQQLADYWSYLDKGISRRERFITERKKALRLESEAAVEQNLLTISQHAMLEDQLNRPRTADDDTVQRYGAFQLALIDGQGEVHIFPGAFVLTHTHSLVPPALNDSSLGEVLLRTEHQGLEGFANIAAMIHSLEMRFSDAIQKQVVLQNLSAASRAKILTFPTKAPRWQLSVMHGEVLQVLFDQQLARQQADFSYLLGQAKALRIDADDFARTLPQRLAQAAHLDNALMLDRNDHRLIAGNMPHWWSTVSHEHQQRWVAAAQDYSKSIIQLHHLCKNIPDGPQPQGTHQIAWLENVRSLAIAQLRMDQVQAQADPLPDAAKAWMKVIIDNPCVETRQKVDGKTINLDFMILEQHTLPDVMRIAPQDSTADQPMLLCTLNAPDSRVFRWYPNEKAMREQFLDHPDFTRYLLRQLPEESRPVECSAEEYEQWLKHFRARETYKHLKAPARLPSLIFGEPDYVEEGEDYLMTHHDLKHNRRHELHFRPEVIKKHGSLFGSIALNIAMLFIPSPVLIALAAGVGLFKLWEAFQHLREGDYHGAAFELLCAVGYLGAAALGRWVINREPFAPLEDLRSATPLVQRTTSEGEEQIGYLESSSPTSQRTDLDAVVPYDANQFHAVQIGEQQYFIKRQPWLFGHCRLYRVDVTNPDLLIAERAYAVESSPGVWSKIETLRTRISSLLLRQSDRELGDVTRDWPSSAEEVSTVSKLAFNRNYLRLAQTSNASELPEILDYCEGGSQPINSLLRARMRTPWTLRFLNEFYCLNEYQGRAYRAALVSAAGLRKLTTEIGQVFVDNGIQSASVSRWSSEQWSRDGFIREAAGSEDSTVFVIFNESVPKKNLFTSFLGDHVAIAPSTPLQLVASRLVGKRFYVYFKSPAAIPEKMFDLYSGNTELML</sequence>
<feature type="transmembrane region" description="Helical" evidence="1">
    <location>
        <begin position="684"/>
        <end position="701"/>
    </location>
</feature>
<dbReference type="RefSeq" id="WP_263270082.1">
    <property type="nucleotide sequence ID" value="NZ_CP081201.1"/>
</dbReference>
<gene>
    <name evidence="2" type="ORF">K3169_04010</name>
</gene>
<proteinExistence type="predicted"/>
<protein>
    <submittedName>
        <fullName evidence="2">Uncharacterized protein</fullName>
    </submittedName>
</protein>
<evidence type="ECO:0000313" key="2">
    <source>
        <dbReference type="EMBL" id="UXZ97083.1"/>
    </source>
</evidence>
<feature type="transmembrane region" description="Helical" evidence="1">
    <location>
        <begin position="639"/>
        <end position="663"/>
    </location>
</feature>
<dbReference type="Proteomes" id="UP001063228">
    <property type="component" value="Chromosome"/>
</dbReference>
<reference evidence="2" key="1">
    <citation type="submission" date="2021-08" db="EMBL/GenBank/DDBJ databases">
        <title>Complete genome sequence of Pseudomonas phytophila.</title>
        <authorList>
            <person name="Weir B.S."/>
            <person name="Templeton M.D."/>
            <person name="Arshed S."/>
            <person name="Andersen M.T."/>
            <person name="Jayaraman J."/>
        </authorList>
    </citation>
    <scope>NUCLEOTIDE SEQUENCE</scope>
    <source>
        <strain evidence="2">ICMP 23753</strain>
    </source>
</reference>
<accession>A0ABY6FHG8</accession>
<evidence type="ECO:0000256" key="1">
    <source>
        <dbReference type="SAM" id="Phobius"/>
    </source>
</evidence>
<keyword evidence="1" id="KW-0812">Transmembrane</keyword>
<keyword evidence="1" id="KW-1133">Transmembrane helix</keyword>
<keyword evidence="3" id="KW-1185">Reference proteome</keyword>
<keyword evidence="1" id="KW-0472">Membrane</keyword>